<dbReference type="InterPro" id="IPR042217">
    <property type="entry name" value="T4SS_VirB10/TrbI"/>
</dbReference>
<keyword evidence="4 7" id="KW-1133">Transmembrane helix</keyword>
<comment type="caution">
    <text evidence="8">The sequence shown here is derived from an EMBL/GenBank/DDBJ whole genome shotgun (WGS) entry which is preliminary data.</text>
</comment>
<feature type="compositionally biased region" description="Low complexity" evidence="6">
    <location>
        <begin position="107"/>
        <end position="121"/>
    </location>
</feature>
<dbReference type="AlphaFoldDB" id="A0A560GM08"/>
<dbReference type="Pfam" id="PF03743">
    <property type="entry name" value="TrbI"/>
    <property type="match status" value="1"/>
</dbReference>
<dbReference type="InterPro" id="IPR005498">
    <property type="entry name" value="T4SS_VirB10/TraB/TrbI"/>
</dbReference>
<dbReference type="RefSeq" id="WP_246130881.1">
    <property type="nucleotide sequence ID" value="NZ_VITR01000023.1"/>
</dbReference>
<evidence type="ECO:0000256" key="4">
    <source>
        <dbReference type="ARBA" id="ARBA00022989"/>
    </source>
</evidence>
<organism evidence="8 9">
    <name type="scientific">Nitrospirillum amazonense</name>
    <dbReference type="NCBI Taxonomy" id="28077"/>
    <lineage>
        <taxon>Bacteria</taxon>
        <taxon>Pseudomonadati</taxon>
        <taxon>Pseudomonadota</taxon>
        <taxon>Alphaproteobacteria</taxon>
        <taxon>Rhodospirillales</taxon>
        <taxon>Azospirillaceae</taxon>
        <taxon>Nitrospirillum</taxon>
    </lineage>
</organism>
<name>A0A560GM08_9PROT</name>
<dbReference type="Proteomes" id="UP000315751">
    <property type="component" value="Unassembled WGS sequence"/>
</dbReference>
<evidence type="ECO:0000256" key="7">
    <source>
        <dbReference type="SAM" id="Phobius"/>
    </source>
</evidence>
<proteinExistence type="inferred from homology"/>
<feature type="region of interest" description="Disordered" evidence="6">
    <location>
        <begin position="144"/>
        <end position="173"/>
    </location>
</feature>
<dbReference type="EMBL" id="VITR01000023">
    <property type="protein sequence ID" value="TWB34634.1"/>
    <property type="molecule type" value="Genomic_DNA"/>
</dbReference>
<sequence length="393" mass="41392">MDPTQNPPPKADPAAFALRARPRPVTRLSRRTLGVASAVLALLVVVAVWWALTWKPPKLTADQQLYATEVKPDDSLAVPPPGYADLTRRPAAPAASPSVLPPPSPMPAFTSPGGPANSAAQERNRRRQQAAASPVFFTVTAHIATPSQEVREAPGQGGAVSSGEEVGDDSDPNQQARKRAFLQGPADTATMTAHRLQQPASPYIIQAGTVLAAALVTGLNSDLPGQVIAQVTEDIYDSVTGRFLLIPQGARLLGTYDNAVTYGQSRILVVWTRLLLPNGKSLVLDRLPATDTEGHAGLEDEVDYHTSRLLRGMVLSTLLGVSGELASNGDTQTSGGGNVVVAVRQSGDNAANQVGQRLAAKDLGVQPTLTDRPGLSLRVLVNCDLVLGPYSQE</sequence>
<comment type="subcellular location">
    <subcellularLocation>
        <location evidence="1">Membrane</location>
        <topology evidence="1">Single-pass membrane protein</topology>
    </subcellularLocation>
</comment>
<comment type="similarity">
    <text evidence="2">Belongs to the TrbI/VirB10 family.</text>
</comment>
<evidence type="ECO:0000256" key="6">
    <source>
        <dbReference type="SAM" id="MobiDB-lite"/>
    </source>
</evidence>
<protein>
    <submittedName>
        <fullName evidence="8">Type IV secretion system protein VirB10</fullName>
    </submittedName>
</protein>
<feature type="transmembrane region" description="Helical" evidence="7">
    <location>
        <begin position="33"/>
        <end position="52"/>
    </location>
</feature>
<evidence type="ECO:0000256" key="1">
    <source>
        <dbReference type="ARBA" id="ARBA00004167"/>
    </source>
</evidence>
<feature type="region of interest" description="Disordered" evidence="6">
    <location>
        <begin position="72"/>
        <end position="131"/>
    </location>
</feature>
<evidence type="ECO:0000256" key="5">
    <source>
        <dbReference type="ARBA" id="ARBA00023136"/>
    </source>
</evidence>
<gene>
    <name evidence="8" type="ORF">FBZ90_12323</name>
</gene>
<evidence type="ECO:0000313" key="8">
    <source>
        <dbReference type="EMBL" id="TWB34634.1"/>
    </source>
</evidence>
<evidence type="ECO:0000256" key="2">
    <source>
        <dbReference type="ARBA" id="ARBA00010265"/>
    </source>
</evidence>
<dbReference type="CDD" id="cd16429">
    <property type="entry name" value="VirB10"/>
    <property type="match status" value="1"/>
</dbReference>
<dbReference type="GO" id="GO:0016020">
    <property type="term" value="C:membrane"/>
    <property type="evidence" value="ECO:0007669"/>
    <property type="project" value="UniProtKB-SubCell"/>
</dbReference>
<evidence type="ECO:0000313" key="9">
    <source>
        <dbReference type="Proteomes" id="UP000315751"/>
    </source>
</evidence>
<dbReference type="Gene3D" id="2.40.128.260">
    <property type="entry name" value="Type IV secretion system, VirB10/TraB/TrbI"/>
    <property type="match status" value="1"/>
</dbReference>
<evidence type="ECO:0000256" key="3">
    <source>
        <dbReference type="ARBA" id="ARBA00022692"/>
    </source>
</evidence>
<keyword evidence="9" id="KW-1185">Reference proteome</keyword>
<accession>A0A560GM08</accession>
<keyword evidence="5 7" id="KW-0472">Membrane</keyword>
<keyword evidence="3 7" id="KW-0812">Transmembrane</keyword>
<reference evidence="8 9" key="1">
    <citation type="submission" date="2019-06" db="EMBL/GenBank/DDBJ databases">
        <title>Genomic Encyclopedia of Type Strains, Phase IV (KMG-V): Genome sequencing to study the core and pangenomes of soil and plant-associated prokaryotes.</title>
        <authorList>
            <person name="Whitman W."/>
        </authorList>
    </citation>
    <scope>NUCLEOTIDE SEQUENCE [LARGE SCALE GENOMIC DNA]</scope>
    <source>
        <strain evidence="8 9">BR 11622</strain>
    </source>
</reference>